<feature type="region of interest" description="Disordered" evidence="1">
    <location>
        <begin position="303"/>
        <end position="349"/>
    </location>
</feature>
<organism evidence="3 4">
    <name type="scientific">Carpediemonas membranifera</name>
    <dbReference type="NCBI Taxonomy" id="201153"/>
    <lineage>
        <taxon>Eukaryota</taxon>
        <taxon>Metamonada</taxon>
        <taxon>Carpediemonas-like organisms</taxon>
        <taxon>Carpediemonas</taxon>
    </lineage>
</organism>
<sequence>MRIALEGNRVNQATLVALGKLNDKDTLQNGASELDAIIRRLSVETIPVFLAAMYETNKTFPISSRREVLKAIGILAETHRDNAYSDLSKIIQYVNRRLKDSESLLNPVCAHTCGLLSRHIFAPCPLARPSGLAVFFRPLLQTMAVQDVTIQQGACLCLSAVIESAPAHAGPEIDKLVGRLFERLTSPSCLAPESILDCITTCVTACSSHIIPLVADIVRFATERLNHDSWKVKVSAAKCLTALAGLGAEVDDLRDDIVAMIEFFRFDRIKPVRAALVVALKAWKGEDEDTDNEAEPMCVSDLSLSPRRSMSTPRLRADTKATQGADSPKAVAESTEDPDASMIPAPTPVARDVPATVSELAVTDGQNDSVRVDAGLVTRLRDQVASLQGRIDALESPVPPPPKSVADDVGMQRRLHQPSSLAQEAGPTRWTERDLLTLTPNLAALPTDDLASCLTAVCDSWRPWDPVPSLVWMKQLAGLRRPVAAALVRRVCVCLEQIVGNDDDVAHEAGELLMKIR</sequence>
<evidence type="ECO:0000256" key="1">
    <source>
        <dbReference type="SAM" id="MobiDB-lite"/>
    </source>
</evidence>
<dbReference type="GO" id="GO:0008017">
    <property type="term" value="F:microtubule binding"/>
    <property type="evidence" value="ECO:0007669"/>
    <property type="project" value="InterPro"/>
</dbReference>
<evidence type="ECO:0000313" key="4">
    <source>
        <dbReference type="Proteomes" id="UP000717585"/>
    </source>
</evidence>
<dbReference type="InterPro" id="IPR016024">
    <property type="entry name" value="ARM-type_fold"/>
</dbReference>
<dbReference type="Proteomes" id="UP000717585">
    <property type="component" value="Unassembled WGS sequence"/>
</dbReference>
<dbReference type="GO" id="GO:0005874">
    <property type="term" value="C:microtubule"/>
    <property type="evidence" value="ECO:0007669"/>
    <property type="project" value="InterPro"/>
</dbReference>
<comment type="caution">
    <text evidence="3">The sequence shown here is derived from an EMBL/GenBank/DDBJ whole genome shotgun (WGS) entry which is preliminary data.</text>
</comment>
<protein>
    <recommendedName>
        <fullName evidence="2">TORTIFOLIA1/SINE1-2 N-terminal domain-containing protein</fullName>
    </recommendedName>
</protein>
<dbReference type="InterPro" id="IPR057600">
    <property type="entry name" value="TORTIFOLIA1/SINE1-2_N"/>
</dbReference>
<dbReference type="AlphaFoldDB" id="A0A8J6E1Y0"/>
<reference evidence="3" key="1">
    <citation type="submission" date="2021-05" db="EMBL/GenBank/DDBJ databases">
        <title>A free-living protist that lacks canonical eukaryotic 1 DNA replication and segregation systems.</title>
        <authorList>
            <person name="Salas-Leiva D.E."/>
            <person name="Tromer E.C."/>
            <person name="Curtis B.A."/>
            <person name="Jerlstrom-Hultqvist J."/>
            <person name="Kolisko M."/>
            <person name="Yi Z."/>
            <person name="Salas-Leiva J.S."/>
            <person name="Gallot-Lavallee L."/>
            <person name="Kops G.J.P.L."/>
            <person name="Archibald J.M."/>
            <person name="Simpson A.G.B."/>
            <person name="Roger A.J."/>
        </authorList>
    </citation>
    <scope>NUCLEOTIDE SEQUENCE</scope>
    <source>
        <strain evidence="3">BICM</strain>
    </source>
</reference>
<dbReference type="Pfam" id="PF24714">
    <property type="entry name" value="TOR1L1_N"/>
    <property type="match status" value="1"/>
</dbReference>
<proteinExistence type="predicted"/>
<evidence type="ECO:0000313" key="3">
    <source>
        <dbReference type="EMBL" id="KAG9396924.1"/>
    </source>
</evidence>
<gene>
    <name evidence="3" type="ORF">J8273_1978</name>
</gene>
<name>A0A8J6E1Y0_9EUKA</name>
<dbReference type="SUPFAM" id="SSF48371">
    <property type="entry name" value="ARM repeat"/>
    <property type="match status" value="1"/>
</dbReference>
<dbReference type="PANTHER" id="PTHR31355:SF7">
    <property type="entry name" value="MICROTUBULE-ASSOCIATED PROTEIN TORTIFOLIA1"/>
    <property type="match status" value="1"/>
</dbReference>
<evidence type="ECO:0000259" key="2">
    <source>
        <dbReference type="Pfam" id="PF24714"/>
    </source>
</evidence>
<dbReference type="InterPro" id="IPR033337">
    <property type="entry name" value="TORTIFOLIA1/SINE1-2"/>
</dbReference>
<accession>A0A8J6E1Y0</accession>
<feature type="domain" description="TORTIFOLIA1/SINE1-2 N-terminal" evidence="2">
    <location>
        <begin position="11"/>
        <end position="284"/>
    </location>
</feature>
<dbReference type="EMBL" id="JAHDYR010000005">
    <property type="protein sequence ID" value="KAG9396924.1"/>
    <property type="molecule type" value="Genomic_DNA"/>
</dbReference>
<dbReference type="OrthoDB" id="298726at2759"/>
<keyword evidence="4" id="KW-1185">Reference proteome</keyword>
<dbReference type="InterPro" id="IPR011989">
    <property type="entry name" value="ARM-like"/>
</dbReference>
<dbReference type="PANTHER" id="PTHR31355">
    <property type="entry name" value="MICROTUBULE-ASSOCIATED PROTEIN TORTIFOLIA1"/>
    <property type="match status" value="1"/>
</dbReference>
<feature type="compositionally biased region" description="Polar residues" evidence="1">
    <location>
        <begin position="303"/>
        <end position="312"/>
    </location>
</feature>
<dbReference type="Gene3D" id="1.25.10.10">
    <property type="entry name" value="Leucine-rich Repeat Variant"/>
    <property type="match status" value="1"/>
</dbReference>